<dbReference type="Pfam" id="PF00172">
    <property type="entry name" value="Zn_clus"/>
    <property type="match status" value="1"/>
</dbReference>
<organism evidence="4 5">
    <name type="scientific">Chaetomium strumarium</name>
    <dbReference type="NCBI Taxonomy" id="1170767"/>
    <lineage>
        <taxon>Eukaryota</taxon>
        <taxon>Fungi</taxon>
        <taxon>Dikarya</taxon>
        <taxon>Ascomycota</taxon>
        <taxon>Pezizomycotina</taxon>
        <taxon>Sordariomycetes</taxon>
        <taxon>Sordariomycetidae</taxon>
        <taxon>Sordariales</taxon>
        <taxon>Chaetomiaceae</taxon>
        <taxon>Chaetomium</taxon>
    </lineage>
</organism>
<name>A0AAJ0GN06_9PEZI</name>
<comment type="caution">
    <text evidence="4">The sequence shown here is derived from an EMBL/GenBank/DDBJ whole genome shotgun (WGS) entry which is preliminary data.</text>
</comment>
<dbReference type="Proteomes" id="UP001273166">
    <property type="component" value="Unassembled WGS sequence"/>
</dbReference>
<dbReference type="InterPro" id="IPR001138">
    <property type="entry name" value="Zn2Cys6_DnaBD"/>
</dbReference>
<dbReference type="EMBL" id="JAUDZG010000006">
    <property type="protein sequence ID" value="KAK3302962.1"/>
    <property type="molecule type" value="Genomic_DNA"/>
</dbReference>
<dbReference type="PANTHER" id="PTHR47256:SF1">
    <property type="entry name" value="ZN(II)2CYS6 TRANSCRIPTION FACTOR (EUROFUNG)"/>
    <property type="match status" value="1"/>
</dbReference>
<dbReference type="AlphaFoldDB" id="A0AAJ0GN06"/>
<evidence type="ECO:0000313" key="5">
    <source>
        <dbReference type="Proteomes" id="UP001273166"/>
    </source>
</evidence>
<feature type="region of interest" description="Disordered" evidence="2">
    <location>
        <begin position="16"/>
        <end position="49"/>
    </location>
</feature>
<keyword evidence="1" id="KW-0539">Nucleus</keyword>
<dbReference type="CDD" id="cd12148">
    <property type="entry name" value="fungal_TF_MHR"/>
    <property type="match status" value="1"/>
</dbReference>
<dbReference type="GeneID" id="87888527"/>
<dbReference type="InterPro" id="IPR053187">
    <property type="entry name" value="Notoamide_regulator"/>
</dbReference>
<dbReference type="GO" id="GO:0000981">
    <property type="term" value="F:DNA-binding transcription factor activity, RNA polymerase II-specific"/>
    <property type="evidence" value="ECO:0007669"/>
    <property type="project" value="InterPro"/>
</dbReference>
<accession>A0AAJ0GN06</accession>
<evidence type="ECO:0000256" key="1">
    <source>
        <dbReference type="ARBA" id="ARBA00023242"/>
    </source>
</evidence>
<dbReference type="PROSITE" id="PS50048">
    <property type="entry name" value="ZN2_CY6_FUNGAL_2"/>
    <property type="match status" value="1"/>
</dbReference>
<dbReference type="RefSeq" id="XP_062718742.1">
    <property type="nucleotide sequence ID" value="XM_062869698.1"/>
</dbReference>
<evidence type="ECO:0000259" key="3">
    <source>
        <dbReference type="PROSITE" id="PS50048"/>
    </source>
</evidence>
<gene>
    <name evidence="4" type="ORF">B0T15DRAFT_538674</name>
</gene>
<feature type="domain" description="Zn(2)-C6 fungal-type" evidence="3">
    <location>
        <begin position="60"/>
        <end position="91"/>
    </location>
</feature>
<dbReference type="PANTHER" id="PTHR47256">
    <property type="entry name" value="ZN(II)2CYS6 TRANSCRIPTION FACTOR (EUROFUNG)-RELATED"/>
    <property type="match status" value="1"/>
</dbReference>
<reference evidence="4" key="1">
    <citation type="journal article" date="2023" name="Mol. Phylogenet. Evol.">
        <title>Genome-scale phylogeny and comparative genomics of the fungal order Sordariales.</title>
        <authorList>
            <person name="Hensen N."/>
            <person name="Bonometti L."/>
            <person name="Westerberg I."/>
            <person name="Brannstrom I.O."/>
            <person name="Guillou S."/>
            <person name="Cros-Aarteil S."/>
            <person name="Calhoun S."/>
            <person name="Haridas S."/>
            <person name="Kuo A."/>
            <person name="Mondo S."/>
            <person name="Pangilinan J."/>
            <person name="Riley R."/>
            <person name="LaButti K."/>
            <person name="Andreopoulos B."/>
            <person name="Lipzen A."/>
            <person name="Chen C."/>
            <person name="Yan M."/>
            <person name="Daum C."/>
            <person name="Ng V."/>
            <person name="Clum A."/>
            <person name="Steindorff A."/>
            <person name="Ohm R.A."/>
            <person name="Martin F."/>
            <person name="Silar P."/>
            <person name="Natvig D.O."/>
            <person name="Lalanne C."/>
            <person name="Gautier V."/>
            <person name="Ament-Velasquez S.L."/>
            <person name="Kruys A."/>
            <person name="Hutchinson M.I."/>
            <person name="Powell A.J."/>
            <person name="Barry K."/>
            <person name="Miller A.N."/>
            <person name="Grigoriev I.V."/>
            <person name="Debuchy R."/>
            <person name="Gladieux P."/>
            <person name="Hiltunen Thoren M."/>
            <person name="Johannesson H."/>
        </authorList>
    </citation>
    <scope>NUCLEOTIDE SEQUENCE</scope>
    <source>
        <strain evidence="4">CBS 333.67</strain>
    </source>
</reference>
<protein>
    <recommendedName>
        <fullName evidence="3">Zn(2)-C6 fungal-type domain-containing protein</fullName>
    </recommendedName>
</protein>
<evidence type="ECO:0000256" key="2">
    <source>
        <dbReference type="SAM" id="MobiDB-lite"/>
    </source>
</evidence>
<dbReference type="GO" id="GO:0008270">
    <property type="term" value="F:zinc ion binding"/>
    <property type="evidence" value="ECO:0007669"/>
    <property type="project" value="InterPro"/>
</dbReference>
<dbReference type="SMART" id="SM00066">
    <property type="entry name" value="GAL4"/>
    <property type="match status" value="1"/>
</dbReference>
<proteinExistence type="predicted"/>
<sequence>MDDCAVVLRSQLARAVDGEQPSPPDLRQLARRSTNRTSPDRGPNGDRRPRRLRRALNKFACCRCQKKKTKCDGERPLCGACVKRGDLDCQYPVREGAVSRYADLKLTSEKLKRENRDLNELFAFIISTPETEAFEVYRRLRATRDPIATLNFLKDADTFLRNPSPGEYGTADAEVWRIDAVALARSVIKVPARPWTSVAGDGLVSDLVSSFFKWDAPFIWSLIDRDLFIRDMRRASQLSSQFCSPFLVNSLCAMRSIFSENVRLVSRAAQTSLASRFLTEAKHHLDLEAGKVCLTTVQGLWLMYSVSCHDGTNRAGSMYRLAALDMLSRLNPEKLFAEMSDQIPGEAEMRRALARLHWGMFNIECVLSNVYLKPPLIPPPTLPYSYDERDVPGPNTDVFGQPSGPYSPEPPFSPGVLPLMNQVSVHQYRVIEYNTLPRRTASWEQDMRVRRDFLLQLGTLEGSLPPTLRYRENMTPQTVFLKSYLNVVAYNVLRPLHANTVVAEGRTAKEITIDLCAVDTDLIEAYVRRWGLADYSSFLATGVYNITGTILPFLDEPRACNIFVRGCALLRLLQRNLGVARRFAQGILSMLRRMGQRIPDEAIPYFEGLEADIRELKSVPVDFALPVRPEMSTALAAEDVAEGRTLGADLATLLEKWGTGG</sequence>
<dbReference type="InterPro" id="IPR036864">
    <property type="entry name" value="Zn2-C6_fun-type_DNA-bd_sf"/>
</dbReference>
<keyword evidence="5" id="KW-1185">Reference proteome</keyword>
<reference evidence="4" key="2">
    <citation type="submission" date="2023-06" db="EMBL/GenBank/DDBJ databases">
        <authorList>
            <consortium name="Lawrence Berkeley National Laboratory"/>
            <person name="Mondo S.J."/>
            <person name="Hensen N."/>
            <person name="Bonometti L."/>
            <person name="Westerberg I."/>
            <person name="Brannstrom I.O."/>
            <person name="Guillou S."/>
            <person name="Cros-Aarteil S."/>
            <person name="Calhoun S."/>
            <person name="Haridas S."/>
            <person name="Kuo A."/>
            <person name="Pangilinan J."/>
            <person name="Riley R."/>
            <person name="Labutti K."/>
            <person name="Andreopoulos B."/>
            <person name="Lipzen A."/>
            <person name="Chen C."/>
            <person name="Yanf M."/>
            <person name="Daum C."/>
            <person name="Ng V."/>
            <person name="Clum A."/>
            <person name="Steindorff A."/>
            <person name="Ohm R."/>
            <person name="Martin F."/>
            <person name="Silar P."/>
            <person name="Natvig D."/>
            <person name="Lalanne C."/>
            <person name="Gautier V."/>
            <person name="Ament-Velasquez S.L."/>
            <person name="Kruys A."/>
            <person name="Hutchinson M.I."/>
            <person name="Powell A.J."/>
            <person name="Barry K."/>
            <person name="Miller A.N."/>
            <person name="Grigoriev I.V."/>
            <person name="Debuchy R."/>
            <person name="Gladieux P."/>
            <person name="Thoren M.H."/>
            <person name="Johannesson H."/>
        </authorList>
    </citation>
    <scope>NUCLEOTIDE SEQUENCE</scope>
    <source>
        <strain evidence="4">CBS 333.67</strain>
    </source>
</reference>
<dbReference type="SUPFAM" id="SSF57701">
    <property type="entry name" value="Zn2/Cys6 DNA-binding domain"/>
    <property type="match status" value="1"/>
</dbReference>
<dbReference type="CDD" id="cd00067">
    <property type="entry name" value="GAL4"/>
    <property type="match status" value="1"/>
</dbReference>
<dbReference type="Gene3D" id="4.10.240.10">
    <property type="entry name" value="Zn(2)-C6 fungal-type DNA-binding domain"/>
    <property type="match status" value="1"/>
</dbReference>
<evidence type="ECO:0000313" key="4">
    <source>
        <dbReference type="EMBL" id="KAK3302962.1"/>
    </source>
</evidence>